<dbReference type="Gene3D" id="3.40.50.720">
    <property type="entry name" value="NAD(P)-binding Rossmann-like Domain"/>
    <property type="match status" value="1"/>
</dbReference>
<evidence type="ECO:0000313" key="3">
    <source>
        <dbReference type="EMBL" id="CAH2356035.1"/>
    </source>
</evidence>
<dbReference type="Pfam" id="PF16884">
    <property type="entry name" value="ADH_N_2"/>
    <property type="match status" value="1"/>
</dbReference>
<gene>
    <name evidence="3" type="ORF">CLIB1423_44S00166</name>
</gene>
<dbReference type="CDD" id="cd05288">
    <property type="entry name" value="PGDH"/>
    <property type="match status" value="1"/>
</dbReference>
<dbReference type="InterPro" id="IPR011032">
    <property type="entry name" value="GroES-like_sf"/>
</dbReference>
<dbReference type="InterPro" id="IPR013149">
    <property type="entry name" value="ADH-like_C"/>
</dbReference>
<evidence type="ECO:0000259" key="2">
    <source>
        <dbReference type="SMART" id="SM00829"/>
    </source>
</evidence>
<dbReference type="GO" id="GO:0016628">
    <property type="term" value="F:oxidoreductase activity, acting on the CH-CH group of donors, NAD or NADP as acceptor"/>
    <property type="evidence" value="ECO:0007669"/>
    <property type="project" value="InterPro"/>
</dbReference>
<protein>
    <submittedName>
        <fullName evidence="3">Uncharacterized membrane protein</fullName>
    </submittedName>
</protein>
<dbReference type="SMART" id="SM00829">
    <property type="entry name" value="PKS_ER"/>
    <property type="match status" value="1"/>
</dbReference>
<comment type="caution">
    <text evidence="3">The sequence shown here is derived from an EMBL/GenBank/DDBJ whole genome shotgun (WGS) entry which is preliminary data.</text>
</comment>
<organism evidence="3 4">
    <name type="scientific">[Candida] railenensis</name>
    <dbReference type="NCBI Taxonomy" id="45579"/>
    <lineage>
        <taxon>Eukaryota</taxon>
        <taxon>Fungi</taxon>
        <taxon>Dikarya</taxon>
        <taxon>Ascomycota</taxon>
        <taxon>Saccharomycotina</taxon>
        <taxon>Pichiomycetes</taxon>
        <taxon>Debaryomycetaceae</taxon>
        <taxon>Kurtzmaniella</taxon>
    </lineage>
</organism>
<name>A0A9P0QWP2_9ASCO</name>
<sequence>MVPTTTKTFTLKQSAVTDVNLNLGEESSTFELSTTPIRELRADEILVKTLYLSNDPTQRSWIQKGMDPKRMYVPLVLPGQVMRSTGLGQVVKSTNKNFKVGDFVSCSLGWQEYSIVKKDGIFNKIPPSKLPLTLFIDTIGLTGLTAYFGLLDVAQLKATDTIVISAASGATGSVCVQIAKNVIGCKRVIGISGGPEKCKFVESIGADACVDYKSKTFSKDLAKAIAGDSTDEGSNYADVYFDGVGGHILDKMLTLVKPHGTIIACGAIAGYNDYSKSFIKNWAQIITNRLNVKGFIILDYAKDFSKGVKDILRWIQEGKIKVGEDTFTLIDLGKEKDGFKKIPQAWGILFSDTKGPGKLLTKL</sequence>
<dbReference type="SUPFAM" id="SSF51735">
    <property type="entry name" value="NAD(P)-binding Rossmann-fold domains"/>
    <property type="match status" value="1"/>
</dbReference>
<dbReference type="PANTHER" id="PTHR43205:SF19">
    <property type="entry name" value="ENOYL REDUCTASE (ER) DOMAIN-CONTAINING PROTEIN"/>
    <property type="match status" value="1"/>
</dbReference>
<dbReference type="Gene3D" id="3.90.180.10">
    <property type="entry name" value="Medium-chain alcohol dehydrogenases, catalytic domain"/>
    <property type="match status" value="1"/>
</dbReference>
<dbReference type="AlphaFoldDB" id="A0A9P0QWP2"/>
<dbReference type="InterPro" id="IPR045010">
    <property type="entry name" value="MDR_fam"/>
</dbReference>
<reference evidence="3" key="1">
    <citation type="submission" date="2022-03" db="EMBL/GenBank/DDBJ databases">
        <authorList>
            <person name="Legras J.-L."/>
            <person name="Devillers H."/>
            <person name="Grondin C."/>
        </authorList>
    </citation>
    <scope>NUCLEOTIDE SEQUENCE</scope>
    <source>
        <strain evidence="3">CLIB 1423</strain>
    </source>
</reference>
<accession>A0A9P0QWP2</accession>
<dbReference type="InterPro" id="IPR041694">
    <property type="entry name" value="ADH_N_2"/>
</dbReference>
<dbReference type="PANTHER" id="PTHR43205">
    <property type="entry name" value="PROSTAGLANDIN REDUCTASE"/>
    <property type="match status" value="1"/>
</dbReference>
<dbReference type="OrthoDB" id="809632at2759"/>
<dbReference type="SUPFAM" id="SSF50129">
    <property type="entry name" value="GroES-like"/>
    <property type="match status" value="1"/>
</dbReference>
<dbReference type="InterPro" id="IPR036291">
    <property type="entry name" value="NAD(P)-bd_dom_sf"/>
</dbReference>
<keyword evidence="1" id="KW-0560">Oxidoreductase</keyword>
<dbReference type="InterPro" id="IPR020843">
    <property type="entry name" value="ER"/>
</dbReference>
<proteinExistence type="predicted"/>
<keyword evidence="4" id="KW-1185">Reference proteome</keyword>
<evidence type="ECO:0000256" key="1">
    <source>
        <dbReference type="ARBA" id="ARBA00023002"/>
    </source>
</evidence>
<evidence type="ECO:0000313" key="4">
    <source>
        <dbReference type="Proteomes" id="UP000837801"/>
    </source>
</evidence>
<dbReference type="Proteomes" id="UP000837801">
    <property type="component" value="Unassembled WGS sequence"/>
</dbReference>
<dbReference type="Pfam" id="PF00107">
    <property type="entry name" value="ADH_zinc_N"/>
    <property type="match status" value="1"/>
</dbReference>
<dbReference type="FunFam" id="3.40.50.720:FF:000121">
    <property type="entry name" value="Prostaglandin reductase 2"/>
    <property type="match status" value="1"/>
</dbReference>
<dbReference type="EMBL" id="CAKXYY010000044">
    <property type="protein sequence ID" value="CAH2356035.1"/>
    <property type="molecule type" value="Genomic_DNA"/>
</dbReference>
<feature type="domain" description="Enoyl reductase (ER)" evidence="2">
    <location>
        <begin position="24"/>
        <end position="322"/>
    </location>
</feature>